<keyword evidence="3" id="KW-1185">Reference proteome</keyword>
<feature type="chain" id="PRO_5040105315" evidence="1">
    <location>
        <begin position="21"/>
        <end position="101"/>
    </location>
</feature>
<proteinExistence type="predicted"/>
<sequence>MLTLSTSIVIAICCVQMVTATLPLKEILPDCPTEKMECSYFNTTYCSHSPGQRFIHVADRRYSDYMKRRNDSGAAMKYLGPIRKRELVRLYPTQIQRFASM</sequence>
<dbReference type="EMBL" id="MU007028">
    <property type="protein sequence ID" value="KAF2432091.1"/>
    <property type="molecule type" value="Genomic_DNA"/>
</dbReference>
<dbReference type="AlphaFoldDB" id="A0A9P4NUS1"/>
<dbReference type="Proteomes" id="UP000800235">
    <property type="component" value="Unassembled WGS sequence"/>
</dbReference>
<organism evidence="2 3">
    <name type="scientific">Tothia fuscella</name>
    <dbReference type="NCBI Taxonomy" id="1048955"/>
    <lineage>
        <taxon>Eukaryota</taxon>
        <taxon>Fungi</taxon>
        <taxon>Dikarya</taxon>
        <taxon>Ascomycota</taxon>
        <taxon>Pezizomycotina</taxon>
        <taxon>Dothideomycetes</taxon>
        <taxon>Pleosporomycetidae</taxon>
        <taxon>Venturiales</taxon>
        <taxon>Cylindrosympodiaceae</taxon>
        <taxon>Tothia</taxon>
    </lineage>
</organism>
<name>A0A9P4NUS1_9PEZI</name>
<accession>A0A9P4NUS1</accession>
<evidence type="ECO:0000313" key="2">
    <source>
        <dbReference type="EMBL" id="KAF2432091.1"/>
    </source>
</evidence>
<reference evidence="2" key="1">
    <citation type="journal article" date="2020" name="Stud. Mycol.">
        <title>101 Dothideomycetes genomes: a test case for predicting lifestyles and emergence of pathogens.</title>
        <authorList>
            <person name="Haridas S."/>
            <person name="Albert R."/>
            <person name="Binder M."/>
            <person name="Bloem J."/>
            <person name="Labutti K."/>
            <person name="Salamov A."/>
            <person name="Andreopoulos B."/>
            <person name="Baker S."/>
            <person name="Barry K."/>
            <person name="Bills G."/>
            <person name="Bluhm B."/>
            <person name="Cannon C."/>
            <person name="Castanera R."/>
            <person name="Culley D."/>
            <person name="Daum C."/>
            <person name="Ezra D."/>
            <person name="Gonzalez J."/>
            <person name="Henrissat B."/>
            <person name="Kuo A."/>
            <person name="Liang C."/>
            <person name="Lipzen A."/>
            <person name="Lutzoni F."/>
            <person name="Magnuson J."/>
            <person name="Mondo S."/>
            <person name="Nolan M."/>
            <person name="Ohm R."/>
            <person name="Pangilinan J."/>
            <person name="Park H.-J."/>
            <person name="Ramirez L."/>
            <person name="Alfaro M."/>
            <person name="Sun H."/>
            <person name="Tritt A."/>
            <person name="Yoshinaga Y."/>
            <person name="Zwiers L.-H."/>
            <person name="Turgeon B."/>
            <person name="Goodwin S."/>
            <person name="Spatafora J."/>
            <person name="Crous P."/>
            <person name="Grigoriev I."/>
        </authorList>
    </citation>
    <scope>NUCLEOTIDE SEQUENCE</scope>
    <source>
        <strain evidence="2">CBS 130266</strain>
    </source>
</reference>
<gene>
    <name evidence="2" type="ORF">EJ08DRAFT_162556</name>
</gene>
<feature type="signal peptide" evidence="1">
    <location>
        <begin position="1"/>
        <end position="20"/>
    </location>
</feature>
<evidence type="ECO:0000313" key="3">
    <source>
        <dbReference type="Proteomes" id="UP000800235"/>
    </source>
</evidence>
<evidence type="ECO:0000256" key="1">
    <source>
        <dbReference type="SAM" id="SignalP"/>
    </source>
</evidence>
<keyword evidence="1" id="KW-0732">Signal</keyword>
<comment type="caution">
    <text evidence="2">The sequence shown here is derived from an EMBL/GenBank/DDBJ whole genome shotgun (WGS) entry which is preliminary data.</text>
</comment>
<protein>
    <submittedName>
        <fullName evidence="2">Uncharacterized protein</fullName>
    </submittedName>
</protein>